<feature type="transmembrane region" description="Helical" evidence="2">
    <location>
        <begin position="81"/>
        <end position="102"/>
    </location>
</feature>
<keyword evidence="2" id="KW-0812">Transmembrane</keyword>
<evidence type="ECO:0000313" key="5">
    <source>
        <dbReference type="Proteomes" id="UP000324233"/>
    </source>
</evidence>
<name>A0A5B9VY64_9BACT</name>
<keyword evidence="5" id="KW-1185">Reference proteome</keyword>
<gene>
    <name evidence="4" type="ORF">OJF2_13360</name>
</gene>
<dbReference type="RefSeq" id="WP_148592335.1">
    <property type="nucleotide sequence ID" value="NZ_CP042997.1"/>
</dbReference>
<dbReference type="Proteomes" id="UP000324233">
    <property type="component" value="Chromosome"/>
</dbReference>
<evidence type="ECO:0000259" key="3">
    <source>
        <dbReference type="Pfam" id="PF13490"/>
    </source>
</evidence>
<feature type="compositionally biased region" description="Pro residues" evidence="1">
    <location>
        <begin position="111"/>
        <end position="124"/>
    </location>
</feature>
<organism evidence="4 5">
    <name type="scientific">Aquisphaera giovannonii</name>
    <dbReference type="NCBI Taxonomy" id="406548"/>
    <lineage>
        <taxon>Bacteria</taxon>
        <taxon>Pseudomonadati</taxon>
        <taxon>Planctomycetota</taxon>
        <taxon>Planctomycetia</taxon>
        <taxon>Isosphaerales</taxon>
        <taxon>Isosphaeraceae</taxon>
        <taxon>Aquisphaera</taxon>
    </lineage>
</organism>
<sequence length="362" mass="37578">MLSRDEEPLLSAYLDGELGDEEAGRVRSAIAGDRGLAEAARGLRAVAELVAELPRPPAPDLSAGILHAVRGRAARRRPARVAAWIAGGIAASAAALAVAWALRPGPSPRMPAPGPVLPTSPPAPAVASSSPAGASPAAGPPRVGAPTAAPAPEPATGVRDVAAIAEFPADRERLRELMDDPSLRRAFLITDRIGGQAESRVASLVEKAAHRDFYKVTVSQGIVFDPEHPGQATVFAVVVDEAELDPLRRGLEGEFGPTLEDIDLDPAVAMQLADIGQVVSLPARGAGDVAFPTEPMALRGPAGRRPTPEQERSSPAADLIVPGPAPSDRDARHARAAGGPAIPPDRERRLVVLLWVRRPDAG</sequence>
<dbReference type="KEGG" id="agv:OJF2_13360"/>
<dbReference type="AlphaFoldDB" id="A0A5B9VY64"/>
<feature type="region of interest" description="Disordered" evidence="1">
    <location>
        <begin position="292"/>
        <end position="343"/>
    </location>
</feature>
<feature type="compositionally biased region" description="Low complexity" evidence="1">
    <location>
        <begin position="125"/>
        <end position="156"/>
    </location>
</feature>
<reference evidence="4 5" key="1">
    <citation type="submission" date="2019-08" db="EMBL/GenBank/DDBJ databases">
        <title>Deep-cultivation of Planctomycetes and their phenomic and genomic characterization uncovers novel biology.</title>
        <authorList>
            <person name="Wiegand S."/>
            <person name="Jogler M."/>
            <person name="Boedeker C."/>
            <person name="Pinto D."/>
            <person name="Vollmers J."/>
            <person name="Rivas-Marin E."/>
            <person name="Kohn T."/>
            <person name="Peeters S.H."/>
            <person name="Heuer A."/>
            <person name="Rast P."/>
            <person name="Oberbeckmann S."/>
            <person name="Bunk B."/>
            <person name="Jeske O."/>
            <person name="Meyerdierks A."/>
            <person name="Storesund J.E."/>
            <person name="Kallscheuer N."/>
            <person name="Luecker S."/>
            <person name="Lage O.M."/>
            <person name="Pohl T."/>
            <person name="Merkel B.J."/>
            <person name="Hornburger P."/>
            <person name="Mueller R.-W."/>
            <person name="Bruemmer F."/>
            <person name="Labrenz M."/>
            <person name="Spormann A.M."/>
            <person name="Op den Camp H."/>
            <person name="Overmann J."/>
            <person name="Amann R."/>
            <person name="Jetten M.S.M."/>
            <person name="Mascher T."/>
            <person name="Medema M.H."/>
            <person name="Devos D.P."/>
            <person name="Kaster A.-K."/>
            <person name="Ovreas L."/>
            <person name="Rohde M."/>
            <person name="Galperin M.Y."/>
            <person name="Jogler C."/>
        </authorList>
    </citation>
    <scope>NUCLEOTIDE SEQUENCE [LARGE SCALE GENOMIC DNA]</scope>
    <source>
        <strain evidence="4 5">OJF2</strain>
    </source>
</reference>
<dbReference type="InterPro" id="IPR027383">
    <property type="entry name" value="Znf_put"/>
</dbReference>
<evidence type="ECO:0000313" key="4">
    <source>
        <dbReference type="EMBL" id="QEH32851.1"/>
    </source>
</evidence>
<evidence type="ECO:0000256" key="2">
    <source>
        <dbReference type="SAM" id="Phobius"/>
    </source>
</evidence>
<evidence type="ECO:0000256" key="1">
    <source>
        <dbReference type="SAM" id="MobiDB-lite"/>
    </source>
</evidence>
<dbReference type="EMBL" id="CP042997">
    <property type="protein sequence ID" value="QEH32851.1"/>
    <property type="molecule type" value="Genomic_DNA"/>
</dbReference>
<accession>A0A5B9VY64</accession>
<dbReference type="Pfam" id="PF13490">
    <property type="entry name" value="zf-HC2"/>
    <property type="match status" value="1"/>
</dbReference>
<proteinExistence type="predicted"/>
<dbReference type="OrthoDB" id="292924at2"/>
<keyword evidence="2" id="KW-0472">Membrane</keyword>
<feature type="region of interest" description="Disordered" evidence="1">
    <location>
        <begin position="111"/>
        <end position="159"/>
    </location>
</feature>
<keyword evidence="2" id="KW-1133">Transmembrane helix</keyword>
<feature type="domain" description="Putative zinc-finger" evidence="3">
    <location>
        <begin position="8"/>
        <end position="31"/>
    </location>
</feature>
<protein>
    <recommendedName>
        <fullName evidence="3">Putative zinc-finger domain-containing protein</fullName>
    </recommendedName>
</protein>